<protein>
    <submittedName>
        <fullName evidence="3">Uncharacterized protein</fullName>
    </submittedName>
</protein>
<feature type="transmembrane region" description="Helical" evidence="2">
    <location>
        <begin position="27"/>
        <end position="50"/>
    </location>
</feature>
<accession>A0AAV9PVM9</accession>
<organism evidence="3 4">
    <name type="scientific">Vermiconidia calcicola</name>
    <dbReference type="NCBI Taxonomy" id="1690605"/>
    <lineage>
        <taxon>Eukaryota</taxon>
        <taxon>Fungi</taxon>
        <taxon>Dikarya</taxon>
        <taxon>Ascomycota</taxon>
        <taxon>Pezizomycotina</taxon>
        <taxon>Dothideomycetes</taxon>
        <taxon>Dothideomycetidae</taxon>
        <taxon>Mycosphaerellales</taxon>
        <taxon>Extremaceae</taxon>
        <taxon>Vermiconidia</taxon>
    </lineage>
</organism>
<evidence type="ECO:0000313" key="3">
    <source>
        <dbReference type="EMBL" id="KAK5527956.1"/>
    </source>
</evidence>
<comment type="caution">
    <text evidence="3">The sequence shown here is derived from an EMBL/GenBank/DDBJ whole genome shotgun (WGS) entry which is preliminary data.</text>
</comment>
<keyword evidence="2" id="KW-0472">Membrane</keyword>
<name>A0AAV9PVM9_9PEZI</name>
<evidence type="ECO:0000256" key="2">
    <source>
        <dbReference type="SAM" id="Phobius"/>
    </source>
</evidence>
<keyword evidence="2" id="KW-1133">Transmembrane helix</keyword>
<keyword evidence="4" id="KW-1185">Reference proteome</keyword>
<dbReference type="Proteomes" id="UP001345827">
    <property type="component" value="Unassembled WGS sequence"/>
</dbReference>
<feature type="transmembrane region" description="Helical" evidence="2">
    <location>
        <begin position="146"/>
        <end position="166"/>
    </location>
</feature>
<gene>
    <name evidence="3" type="ORF">LTR25_010755</name>
</gene>
<keyword evidence="2" id="KW-0812">Transmembrane</keyword>
<feature type="transmembrane region" description="Helical" evidence="2">
    <location>
        <begin position="62"/>
        <end position="86"/>
    </location>
</feature>
<dbReference type="EMBL" id="JAXLQG010000030">
    <property type="protein sequence ID" value="KAK5527956.1"/>
    <property type="molecule type" value="Genomic_DNA"/>
</dbReference>
<feature type="transmembrane region" description="Helical" evidence="2">
    <location>
        <begin position="93"/>
        <end position="115"/>
    </location>
</feature>
<proteinExistence type="predicted"/>
<feature type="region of interest" description="Disordered" evidence="1">
    <location>
        <begin position="180"/>
        <end position="206"/>
    </location>
</feature>
<reference evidence="3 4" key="1">
    <citation type="submission" date="2023-06" db="EMBL/GenBank/DDBJ databases">
        <title>Black Yeasts Isolated from many extreme environments.</title>
        <authorList>
            <person name="Coleine C."/>
            <person name="Stajich J.E."/>
            <person name="Selbmann L."/>
        </authorList>
    </citation>
    <scope>NUCLEOTIDE SEQUENCE [LARGE SCALE GENOMIC DNA]</scope>
    <source>
        <strain evidence="3 4">CCFEE 5887</strain>
    </source>
</reference>
<sequence length="206" mass="22933">MLGIEGLNDASFKGDTRWARTAKWTGYGPWVVLVIGILSMIEIAFGAVWISSLKTDLNFAQVIQPLIVPGLSFFNAIPSLHLHVLARVNPPRLVLWFSTTLSVLMFISSIFFLGACVGNNSGHGSVQRTECPSGTGGNQSIWDVMVALQFVSAVLYAVMSAMAWRVKRALEDKDERIRQGLEMVSPEEKERRESEARERWRHLQAG</sequence>
<evidence type="ECO:0000256" key="1">
    <source>
        <dbReference type="SAM" id="MobiDB-lite"/>
    </source>
</evidence>
<dbReference type="AlphaFoldDB" id="A0AAV9PVM9"/>
<feature type="compositionally biased region" description="Basic and acidic residues" evidence="1">
    <location>
        <begin position="186"/>
        <end position="198"/>
    </location>
</feature>
<evidence type="ECO:0000313" key="4">
    <source>
        <dbReference type="Proteomes" id="UP001345827"/>
    </source>
</evidence>